<dbReference type="RefSeq" id="WP_188775682.1">
    <property type="nucleotide sequence ID" value="NZ_BMMB01000005.1"/>
</dbReference>
<gene>
    <name evidence="9" type="ORF">JOC58_003972</name>
</gene>
<evidence type="ECO:0000256" key="7">
    <source>
        <dbReference type="SAM" id="Phobius"/>
    </source>
</evidence>
<dbReference type="InterPro" id="IPR000620">
    <property type="entry name" value="EamA_dom"/>
</dbReference>
<keyword evidence="4 7" id="KW-0812">Transmembrane</keyword>
<feature type="transmembrane region" description="Helical" evidence="7">
    <location>
        <begin position="278"/>
        <end position="295"/>
    </location>
</feature>
<evidence type="ECO:0000259" key="8">
    <source>
        <dbReference type="Pfam" id="PF00892"/>
    </source>
</evidence>
<feature type="domain" description="EamA" evidence="8">
    <location>
        <begin position="177"/>
        <end position="318"/>
    </location>
</feature>
<dbReference type="Proteomes" id="UP001185028">
    <property type="component" value="Unassembled WGS sequence"/>
</dbReference>
<name>A0ABU1J6E1_9BACL</name>
<dbReference type="PANTHER" id="PTHR32322">
    <property type="entry name" value="INNER MEMBRANE TRANSPORTER"/>
    <property type="match status" value="1"/>
</dbReference>
<dbReference type="EMBL" id="JAVDQH010000021">
    <property type="protein sequence ID" value="MDR6246053.1"/>
    <property type="molecule type" value="Genomic_DNA"/>
</dbReference>
<evidence type="ECO:0000256" key="6">
    <source>
        <dbReference type="ARBA" id="ARBA00023136"/>
    </source>
</evidence>
<dbReference type="InterPro" id="IPR037185">
    <property type="entry name" value="EmrE-like"/>
</dbReference>
<feature type="transmembrane region" description="Helical" evidence="7">
    <location>
        <begin position="29"/>
        <end position="55"/>
    </location>
</feature>
<comment type="subcellular location">
    <subcellularLocation>
        <location evidence="1">Cell membrane</location>
        <topology evidence="1">Multi-pass membrane protein</topology>
    </subcellularLocation>
</comment>
<feature type="transmembrane region" description="Helical" evidence="7">
    <location>
        <begin position="151"/>
        <end position="170"/>
    </location>
</feature>
<feature type="transmembrane region" description="Helical" evidence="7">
    <location>
        <begin position="61"/>
        <end position="81"/>
    </location>
</feature>
<accession>A0ABU1J6E1</accession>
<feature type="transmembrane region" description="Helical" evidence="7">
    <location>
        <begin position="249"/>
        <end position="271"/>
    </location>
</feature>
<dbReference type="Gene3D" id="1.10.3730.20">
    <property type="match status" value="1"/>
</dbReference>
<dbReference type="SUPFAM" id="SSF103481">
    <property type="entry name" value="Multidrug resistance efflux transporter EmrE"/>
    <property type="match status" value="2"/>
</dbReference>
<comment type="similarity">
    <text evidence="2">Belongs to the EamA transporter family.</text>
</comment>
<proteinExistence type="inferred from homology"/>
<evidence type="ECO:0000256" key="4">
    <source>
        <dbReference type="ARBA" id="ARBA00022692"/>
    </source>
</evidence>
<feature type="transmembrane region" description="Helical" evidence="7">
    <location>
        <begin position="93"/>
        <end position="115"/>
    </location>
</feature>
<keyword evidence="6 7" id="KW-0472">Membrane</keyword>
<feature type="transmembrane region" description="Helical" evidence="7">
    <location>
        <begin position="121"/>
        <end position="139"/>
    </location>
</feature>
<feature type="transmembrane region" description="Helical" evidence="7">
    <location>
        <begin position="207"/>
        <end position="229"/>
    </location>
</feature>
<evidence type="ECO:0000256" key="3">
    <source>
        <dbReference type="ARBA" id="ARBA00022475"/>
    </source>
</evidence>
<feature type="domain" description="EamA" evidence="8">
    <location>
        <begin position="29"/>
        <end position="162"/>
    </location>
</feature>
<evidence type="ECO:0000313" key="9">
    <source>
        <dbReference type="EMBL" id="MDR6246053.1"/>
    </source>
</evidence>
<evidence type="ECO:0000256" key="1">
    <source>
        <dbReference type="ARBA" id="ARBA00004651"/>
    </source>
</evidence>
<organism evidence="9 10">
    <name type="scientific">Paenibacillus hunanensis</name>
    <dbReference type="NCBI Taxonomy" id="539262"/>
    <lineage>
        <taxon>Bacteria</taxon>
        <taxon>Bacillati</taxon>
        <taxon>Bacillota</taxon>
        <taxon>Bacilli</taxon>
        <taxon>Bacillales</taxon>
        <taxon>Paenibacillaceae</taxon>
        <taxon>Paenibacillus</taxon>
    </lineage>
</organism>
<reference evidence="9 10" key="1">
    <citation type="submission" date="2023-07" db="EMBL/GenBank/DDBJ databases">
        <title>Genomic Encyclopedia of Type Strains, Phase IV (KMG-IV): sequencing the most valuable type-strain genomes for metagenomic binning, comparative biology and taxonomic classification.</title>
        <authorList>
            <person name="Goeker M."/>
        </authorList>
    </citation>
    <scope>NUCLEOTIDE SEQUENCE [LARGE SCALE GENOMIC DNA]</scope>
    <source>
        <strain evidence="9 10">DSM 22170</strain>
    </source>
</reference>
<evidence type="ECO:0000256" key="2">
    <source>
        <dbReference type="ARBA" id="ARBA00007362"/>
    </source>
</evidence>
<dbReference type="InterPro" id="IPR050638">
    <property type="entry name" value="AA-Vitamin_Transporters"/>
</dbReference>
<evidence type="ECO:0000256" key="5">
    <source>
        <dbReference type="ARBA" id="ARBA00022989"/>
    </source>
</evidence>
<dbReference type="PANTHER" id="PTHR32322:SF18">
    <property type="entry name" value="S-ADENOSYLMETHIONINE_S-ADENOSYLHOMOCYSTEINE TRANSPORTER"/>
    <property type="match status" value="1"/>
</dbReference>
<keyword evidence="10" id="KW-1185">Reference proteome</keyword>
<keyword evidence="3" id="KW-1003">Cell membrane</keyword>
<feature type="transmembrane region" description="Helical" evidence="7">
    <location>
        <begin position="176"/>
        <end position="195"/>
    </location>
</feature>
<dbReference type="Pfam" id="PF00892">
    <property type="entry name" value="EamA"/>
    <property type="match status" value="2"/>
</dbReference>
<keyword evidence="5 7" id="KW-1133">Transmembrane helix</keyword>
<protein>
    <submittedName>
        <fullName evidence="9">Drug/metabolite transporter (DMT)-like permease</fullName>
    </submittedName>
</protein>
<sequence>MTTEASTRRSAPKQTLHSSESSASRSRGWAYAAALAYALIIGFSFLFVKITVAVALPLDVLAHRFLLSVLVMAIPVSLGWIRVSIRLADLKRILPLALLSPVLFFSFQIFGLLHASSAEAGIIQATVPIFTMLLAAYFLKERTRLMQKLSLLLSVSGVVLIFALQGGAGWSADHLGGMLLLMGSALSFAGYGVLARPLTRMYNPLELTWVTMIVAAVLFNIAAGVMHLVQGDMSGYIKPLAQPDYWMSLLYLGVLSSLGTTLLSSYALSILKATQMSVFSNFATITSMIAGAVILHEQLRYYHVIGALLIIVGVLGTNWNRQRRQTKPTS</sequence>
<comment type="caution">
    <text evidence="9">The sequence shown here is derived from an EMBL/GenBank/DDBJ whole genome shotgun (WGS) entry which is preliminary data.</text>
</comment>
<evidence type="ECO:0000313" key="10">
    <source>
        <dbReference type="Proteomes" id="UP001185028"/>
    </source>
</evidence>
<feature type="transmembrane region" description="Helical" evidence="7">
    <location>
        <begin position="301"/>
        <end position="319"/>
    </location>
</feature>